<evidence type="ECO:0000256" key="1">
    <source>
        <dbReference type="PROSITE-ProRule" id="PRU01005"/>
    </source>
</evidence>
<feature type="transmembrane region" description="Helical" evidence="3">
    <location>
        <begin position="1068"/>
        <end position="1094"/>
    </location>
</feature>
<dbReference type="AlphaFoldDB" id="A0A9P1IEM4"/>
<evidence type="ECO:0000313" key="7">
    <source>
        <dbReference type="Proteomes" id="UP001152747"/>
    </source>
</evidence>
<dbReference type="PANTHER" id="PTHR36157">
    <property type="entry name" value="PROTEIN CBG12671-RELATED"/>
    <property type="match status" value="1"/>
</dbReference>
<evidence type="ECO:0000256" key="2">
    <source>
        <dbReference type="SAM" id="MobiDB-lite"/>
    </source>
</evidence>
<keyword evidence="3" id="KW-1133">Transmembrane helix</keyword>
<evidence type="ECO:0000313" key="6">
    <source>
        <dbReference type="EMBL" id="CAI5444317.1"/>
    </source>
</evidence>
<dbReference type="Pfam" id="PF01666">
    <property type="entry name" value="DX"/>
    <property type="match status" value="1"/>
</dbReference>
<keyword evidence="3" id="KW-0472">Membrane</keyword>
<keyword evidence="4" id="KW-0732">Signal</keyword>
<sequence>MFRSLAIISSLIVLSESCSDASSNCANWVANGFCKSPNYSYSQKKANCAQSCGYCGTTSTASGSATTDCQDNQATCGYWASNGFCTNPFYSKALKTQYCANTCNLCPTTDSTTDSTTTTACVDNIKYCSSWAARDVDEVECFEGHKAVPKYGKCRSDRIATKMLFHNQEVCCSPSGAKCFGGSIDATIPPCKSDQYLRRIEIKNIFLSDKLSLCCPVPKPNCPGNVRPTKQPCKANQYLKQFGDQDDDIFCCSLDAVQKCPDGSIPHSPCRGNDYEHIVDGHKFCCELSGFKCPLNDIPTNAPCSTEQFLFKFEQGPEFCCDDAKCLNEKHPTDLPCDANQYEKEFSASRKVCCELEELKCVDGEKPEKQPCAPERYLTNLGVAENEQVCCKLDGLKCVAGESPTNEPCNTDQYRTLLGHEHLCCPMNDLKCLDGEIPQKQPCTSETYLTNLGATDNEDICCKLDGLKCVAEDVPTNEPCKDEQYKDHLGFADVCCDFNQLKCVNDKVPTRKPCEDNQYVRKFGENNEFCCGTENMKCPDGKELRTKPKNNEEIGMELINGQMVYCDAYFECPNGIQSFPDPQTFSNCGQNDSNIKLRLNFDELFKSAYLCCEDVKSCQITQSSYKFVTNEANEYGLTKSLLANQELSGYIHQFIKNDGKQQFLCPIPIGNIWLEIFKPAENQQIPKEYLPVDFIDMNQEKSLRPCQKNVDCKGPNQFCGDYTSFAEEDGAILKFCYQNPQMPDTNTLKSFQIAVDSQDSGLKLCDSNSDCLKNDRICWKTDEKWNGKSGICIERKPIAFIYSRIFEENSNFQNHFYFAVELENGWKNRDLLKKCVKNEECDIENGQFCDNIIGVNGEKDLENKYCFKALKSPSPLIKPTIIPTISGLVLCQNCQLPSFCHQQKDMKYLDEKSIEISGICWNSQNCADQQTALFLEPKCQNNEDCRKQQTDSNCQNGHCCPEAKISSDGTFSQPKHHYITQRSCNSTYNFQINFPNSFCDPKSQKLVVIGKFSKHGEKLKLSSNSKKCERNIDCGNGENEEVCIFDGKIEEGKCYLNPMTYKSPPDGFPIMVVIIPIIIIIIILSLIGGGYLYYKKRINKDEKNTGKSKKNEKKSISTPSSANTPV</sequence>
<dbReference type="PANTHER" id="PTHR36157:SF1">
    <property type="entry name" value="DOMAIN OF UNKNOWN FUNCTION DX DOMAIN-CONTAINING PROTEIN"/>
    <property type="match status" value="1"/>
</dbReference>
<keyword evidence="7" id="KW-1185">Reference proteome</keyword>
<gene>
    <name evidence="6" type="ORF">CAMP_LOCUS6954</name>
</gene>
<dbReference type="InterPro" id="IPR003582">
    <property type="entry name" value="ShKT_dom"/>
</dbReference>
<proteinExistence type="predicted"/>
<feature type="chain" id="PRO_5040400673" description="ShKT domain-containing protein" evidence="4">
    <location>
        <begin position="22"/>
        <end position="1126"/>
    </location>
</feature>
<dbReference type="Gene3D" id="1.10.10.1940">
    <property type="match status" value="2"/>
</dbReference>
<keyword evidence="3" id="KW-0812">Transmembrane</keyword>
<dbReference type="PROSITE" id="PS51670">
    <property type="entry name" value="SHKT"/>
    <property type="match status" value="2"/>
</dbReference>
<dbReference type="EMBL" id="CANHGI010000003">
    <property type="protein sequence ID" value="CAI5444317.1"/>
    <property type="molecule type" value="Genomic_DNA"/>
</dbReference>
<organism evidence="6 7">
    <name type="scientific">Caenorhabditis angaria</name>
    <dbReference type="NCBI Taxonomy" id="860376"/>
    <lineage>
        <taxon>Eukaryota</taxon>
        <taxon>Metazoa</taxon>
        <taxon>Ecdysozoa</taxon>
        <taxon>Nematoda</taxon>
        <taxon>Chromadorea</taxon>
        <taxon>Rhabditida</taxon>
        <taxon>Rhabditina</taxon>
        <taxon>Rhabditomorpha</taxon>
        <taxon>Rhabditoidea</taxon>
        <taxon>Rhabditidae</taxon>
        <taxon>Peloderinae</taxon>
        <taxon>Caenorhabditis</taxon>
    </lineage>
</organism>
<feature type="region of interest" description="Disordered" evidence="2">
    <location>
        <begin position="1103"/>
        <end position="1126"/>
    </location>
</feature>
<dbReference type="SMART" id="SM00254">
    <property type="entry name" value="ShKT"/>
    <property type="match status" value="2"/>
</dbReference>
<protein>
    <recommendedName>
        <fullName evidence="5">ShKT domain-containing protein</fullName>
    </recommendedName>
</protein>
<feature type="domain" description="ShKT" evidence="5">
    <location>
        <begin position="18"/>
        <end position="55"/>
    </location>
</feature>
<name>A0A9P1IEM4_9PELO</name>
<evidence type="ECO:0000256" key="4">
    <source>
        <dbReference type="SAM" id="SignalP"/>
    </source>
</evidence>
<comment type="caution">
    <text evidence="1">Lacks conserved residue(s) required for the propagation of feature annotation.</text>
</comment>
<dbReference type="InterPro" id="IPR002593">
    <property type="entry name" value="DX"/>
</dbReference>
<dbReference type="Pfam" id="PF01549">
    <property type="entry name" value="ShK"/>
    <property type="match status" value="2"/>
</dbReference>
<feature type="signal peptide" evidence="4">
    <location>
        <begin position="1"/>
        <end position="21"/>
    </location>
</feature>
<feature type="compositionally biased region" description="Polar residues" evidence="2">
    <location>
        <begin position="1116"/>
        <end position="1126"/>
    </location>
</feature>
<evidence type="ECO:0000259" key="5">
    <source>
        <dbReference type="PROSITE" id="PS51670"/>
    </source>
</evidence>
<dbReference type="Proteomes" id="UP001152747">
    <property type="component" value="Unassembled WGS sequence"/>
</dbReference>
<feature type="domain" description="ShKT" evidence="5">
    <location>
        <begin position="69"/>
        <end position="106"/>
    </location>
</feature>
<evidence type="ECO:0000256" key="3">
    <source>
        <dbReference type="SAM" id="Phobius"/>
    </source>
</evidence>
<reference evidence="6" key="1">
    <citation type="submission" date="2022-11" db="EMBL/GenBank/DDBJ databases">
        <authorList>
            <person name="Kikuchi T."/>
        </authorList>
    </citation>
    <scope>NUCLEOTIDE SEQUENCE</scope>
    <source>
        <strain evidence="6">PS1010</strain>
    </source>
</reference>
<comment type="caution">
    <text evidence="6">The sequence shown here is derived from an EMBL/GenBank/DDBJ whole genome shotgun (WGS) entry which is preliminary data.</text>
</comment>
<accession>A0A9P1IEM4</accession>